<evidence type="ECO:0000256" key="5">
    <source>
        <dbReference type="ARBA" id="ARBA00022729"/>
    </source>
</evidence>
<dbReference type="SMART" id="SM00108">
    <property type="entry name" value="B_lectin"/>
    <property type="match status" value="1"/>
</dbReference>
<dbReference type="PIRSF" id="PIRSF000641">
    <property type="entry name" value="SRK"/>
    <property type="match status" value="1"/>
</dbReference>
<dbReference type="InterPro" id="IPR001480">
    <property type="entry name" value="Bulb-type_lectin_dom"/>
</dbReference>
<evidence type="ECO:0000256" key="3">
    <source>
        <dbReference type="ARBA" id="ARBA00022527"/>
    </source>
</evidence>
<dbReference type="CDD" id="cd00028">
    <property type="entry name" value="B_lectin"/>
    <property type="match status" value="1"/>
</dbReference>
<keyword evidence="19" id="KW-1185">Reference proteome</keyword>
<name>A0ABD3AAC8_9GENT</name>
<organism evidence="18 19">
    <name type="scientific">Cinchona calisaya</name>
    <dbReference type="NCBI Taxonomy" id="153742"/>
    <lineage>
        <taxon>Eukaryota</taxon>
        <taxon>Viridiplantae</taxon>
        <taxon>Streptophyta</taxon>
        <taxon>Embryophyta</taxon>
        <taxon>Tracheophyta</taxon>
        <taxon>Spermatophyta</taxon>
        <taxon>Magnoliopsida</taxon>
        <taxon>eudicotyledons</taxon>
        <taxon>Gunneridae</taxon>
        <taxon>Pentapetalae</taxon>
        <taxon>asterids</taxon>
        <taxon>lamiids</taxon>
        <taxon>Gentianales</taxon>
        <taxon>Rubiaceae</taxon>
        <taxon>Cinchonoideae</taxon>
        <taxon>Cinchoneae</taxon>
        <taxon>Cinchona</taxon>
    </lineage>
</organism>
<dbReference type="PANTHER" id="PTHR27002">
    <property type="entry name" value="RECEPTOR-LIKE SERINE/THREONINE-PROTEIN KINASE SD1-8"/>
    <property type="match status" value="1"/>
</dbReference>
<gene>
    <name evidence="18" type="ORF">ACH5RR_008092</name>
</gene>
<feature type="domain" description="Apple" evidence="17">
    <location>
        <begin position="314"/>
        <end position="400"/>
    </location>
</feature>
<accession>A0ABD3AAC8</accession>
<sequence>MAKKRTTIQLNLTLCCCFLFIDFCFSIIGTQKTDTIFQGQEFRDWEHLNSDNKVFRLQFFSPGNTKNRYLGIFYNLPPDVTPNDYDKRPVWVANRDSPIPDASGNLMIDTDGKFMISYGEGQEFVFFIAPARSNVSSRLLDNGNLVFQELNNSDGSVKQILWQSFDQPTDTLLPGMKLGLNFKTGQRWLLTSWISDQVPASGSVTFGVDPTNQLMIWWRGSVVWNSGIWQNGHFDYMQNLATASDQYGDLNFSYVSDEEKKYFIYSASEGQILTRYTLDSSGIVNDSTGSPTFGACTPHPAFVPGCNMEILSPCRRADLDREGDLLFDQTQGFPYGDSIVLDKNNYSLFDCRVECRSKCSCVAYASISDNGTGCEIWSNLQFEMTDFKQSREIFVIRRKPGIIGSWVGVAVGFTIFTAFWCLCIVMLRRIRAEANLGNKMREKRLLYELQRAAAPAIYKRAKSRDEKIGHELQVFSLESIELATNSFSNRNKLGEGGFGSVYKGELLDGRAVATKRLARTSGQGFQEFKNEILLIAKLQHTNLVKLLGCCIEDEEKILVYDYMTNKSLDLFLFDPHRKELLKWTNRLNIIEGVAQGLLYLHKYSRLRVIHRDLKASNILLDDNMTPKISDFGMARIFGAQVSEENTNRIVGTYGYMSPEYALNGVVSEKTDVFSFGVLLLEIISGKKNHRSYDSERPLNLIGLAWEMWSEGRALELVDPILEDSSHSKNEVMRCIHVGLLCVQDQAKDRPSMSDVVSMLTNDNLHLPAPKQPAFFIGLVATQEPEKEQEIKDPNLKKCSIKHLSISEMEPR</sequence>
<feature type="domain" description="Protein kinase" evidence="15">
    <location>
        <begin position="487"/>
        <end position="774"/>
    </location>
</feature>
<evidence type="ECO:0000259" key="17">
    <source>
        <dbReference type="PROSITE" id="PS50948"/>
    </source>
</evidence>
<evidence type="ECO:0000256" key="7">
    <source>
        <dbReference type="ARBA" id="ARBA00022777"/>
    </source>
</evidence>
<evidence type="ECO:0000256" key="2">
    <source>
        <dbReference type="ARBA" id="ARBA00022475"/>
    </source>
</evidence>
<dbReference type="EC" id="2.7.11.1" evidence="13"/>
<evidence type="ECO:0000256" key="14">
    <source>
        <dbReference type="SAM" id="Phobius"/>
    </source>
</evidence>
<keyword evidence="10" id="KW-0325">Glycoprotein</keyword>
<dbReference type="AlphaFoldDB" id="A0ABD3AAC8"/>
<dbReference type="Pfam" id="PF01453">
    <property type="entry name" value="B_lectin"/>
    <property type="match status" value="1"/>
</dbReference>
<keyword evidence="2" id="KW-1003">Cell membrane</keyword>
<keyword evidence="9" id="KW-1015">Disulfide bond</keyword>
<keyword evidence="7 13" id="KW-0418">Kinase</keyword>
<dbReference type="InterPro" id="IPR024171">
    <property type="entry name" value="SRK-like_kinase"/>
</dbReference>
<comment type="subcellular location">
    <subcellularLocation>
        <location evidence="1">Cell membrane</location>
        <topology evidence="1">Single-pass type I membrane protein</topology>
    </subcellularLocation>
</comment>
<dbReference type="PROSITE" id="PS00108">
    <property type="entry name" value="PROTEIN_KINASE_ST"/>
    <property type="match status" value="1"/>
</dbReference>
<evidence type="ECO:0000256" key="6">
    <source>
        <dbReference type="ARBA" id="ARBA00022741"/>
    </source>
</evidence>
<comment type="caution">
    <text evidence="18">The sequence shown here is derived from an EMBL/GenBank/DDBJ whole genome shotgun (WGS) entry which is preliminary data.</text>
</comment>
<dbReference type="InterPro" id="IPR008271">
    <property type="entry name" value="Ser/Thr_kinase_AS"/>
</dbReference>
<comment type="catalytic activity">
    <reaction evidence="12 13">
        <text>L-seryl-[protein] + ATP = O-phospho-L-seryl-[protein] + ADP + H(+)</text>
        <dbReference type="Rhea" id="RHEA:17989"/>
        <dbReference type="Rhea" id="RHEA-COMP:9863"/>
        <dbReference type="Rhea" id="RHEA-COMP:11604"/>
        <dbReference type="ChEBI" id="CHEBI:15378"/>
        <dbReference type="ChEBI" id="CHEBI:29999"/>
        <dbReference type="ChEBI" id="CHEBI:30616"/>
        <dbReference type="ChEBI" id="CHEBI:83421"/>
        <dbReference type="ChEBI" id="CHEBI:456216"/>
        <dbReference type="EC" id="2.7.11.1"/>
    </reaction>
</comment>
<keyword evidence="6 13" id="KW-0547">Nucleotide-binding</keyword>
<dbReference type="GO" id="GO:0005524">
    <property type="term" value="F:ATP binding"/>
    <property type="evidence" value="ECO:0007669"/>
    <property type="project" value="UniProtKB-KW"/>
</dbReference>
<keyword evidence="14" id="KW-0812">Transmembrane</keyword>
<keyword evidence="3 13" id="KW-0723">Serine/threonine-protein kinase</keyword>
<keyword evidence="14" id="KW-0472">Membrane</keyword>
<feature type="transmembrane region" description="Helical" evidence="14">
    <location>
        <begin position="403"/>
        <end position="427"/>
    </location>
</feature>
<keyword evidence="14" id="KW-1133">Transmembrane helix</keyword>
<dbReference type="FunFam" id="3.30.200.20:FF:000195">
    <property type="entry name" value="G-type lectin S-receptor-like serine/threonine-protein kinase"/>
    <property type="match status" value="1"/>
</dbReference>
<dbReference type="GO" id="GO:0004674">
    <property type="term" value="F:protein serine/threonine kinase activity"/>
    <property type="evidence" value="ECO:0007669"/>
    <property type="project" value="UniProtKB-KW"/>
</dbReference>
<dbReference type="Gene3D" id="1.10.510.10">
    <property type="entry name" value="Transferase(Phosphotransferase) domain 1"/>
    <property type="match status" value="1"/>
</dbReference>
<dbReference type="Pfam" id="PF08276">
    <property type="entry name" value="PAN_2"/>
    <property type="match status" value="1"/>
</dbReference>
<dbReference type="CDD" id="cd14066">
    <property type="entry name" value="STKc_IRAK"/>
    <property type="match status" value="1"/>
</dbReference>
<evidence type="ECO:0000259" key="15">
    <source>
        <dbReference type="PROSITE" id="PS50011"/>
    </source>
</evidence>
<proteinExistence type="inferred from homology"/>
<protein>
    <recommendedName>
        <fullName evidence="13">Receptor-like serine/threonine-protein kinase</fullName>
        <ecNumber evidence="13">2.7.11.1</ecNumber>
    </recommendedName>
</protein>
<dbReference type="InterPro" id="IPR000719">
    <property type="entry name" value="Prot_kinase_dom"/>
</dbReference>
<dbReference type="SMART" id="SM00220">
    <property type="entry name" value="S_TKc"/>
    <property type="match status" value="1"/>
</dbReference>
<dbReference type="PANTHER" id="PTHR27002:SF926">
    <property type="entry name" value="OS07G0535800 PROTEIN"/>
    <property type="match status" value="1"/>
</dbReference>
<feature type="domain" description="Bulb-type lectin" evidence="16">
    <location>
        <begin position="33"/>
        <end position="160"/>
    </location>
</feature>
<dbReference type="Proteomes" id="UP001630127">
    <property type="component" value="Unassembled WGS sequence"/>
</dbReference>
<dbReference type="Gene3D" id="3.30.200.20">
    <property type="entry name" value="Phosphorylase Kinase, domain 1"/>
    <property type="match status" value="1"/>
</dbReference>
<dbReference type="SUPFAM" id="SSF56112">
    <property type="entry name" value="Protein kinase-like (PK-like)"/>
    <property type="match status" value="1"/>
</dbReference>
<comment type="similarity">
    <text evidence="13">Belongs to the protein kinase superfamily. Ser/Thr protein kinase family.</text>
</comment>
<evidence type="ECO:0000256" key="9">
    <source>
        <dbReference type="ARBA" id="ARBA00023157"/>
    </source>
</evidence>
<dbReference type="SUPFAM" id="SSF51110">
    <property type="entry name" value="alpha-D-mannose-specific plant lectins"/>
    <property type="match status" value="1"/>
</dbReference>
<evidence type="ECO:0000256" key="12">
    <source>
        <dbReference type="ARBA" id="ARBA00048679"/>
    </source>
</evidence>
<evidence type="ECO:0000313" key="18">
    <source>
        <dbReference type="EMBL" id="KAL3528770.1"/>
    </source>
</evidence>
<dbReference type="PROSITE" id="PS50927">
    <property type="entry name" value="BULB_LECTIN"/>
    <property type="match status" value="1"/>
</dbReference>
<evidence type="ECO:0000256" key="4">
    <source>
        <dbReference type="ARBA" id="ARBA00022679"/>
    </source>
</evidence>
<dbReference type="InterPro" id="IPR036426">
    <property type="entry name" value="Bulb-type_lectin_dom_sf"/>
</dbReference>
<dbReference type="EMBL" id="JBJUIK010000004">
    <property type="protein sequence ID" value="KAL3528770.1"/>
    <property type="molecule type" value="Genomic_DNA"/>
</dbReference>
<keyword evidence="4 13" id="KW-0808">Transferase</keyword>
<dbReference type="InterPro" id="IPR001245">
    <property type="entry name" value="Ser-Thr/Tyr_kinase_cat_dom"/>
</dbReference>
<evidence type="ECO:0000256" key="10">
    <source>
        <dbReference type="ARBA" id="ARBA00023180"/>
    </source>
</evidence>
<dbReference type="Pfam" id="PF07714">
    <property type="entry name" value="PK_Tyr_Ser-Thr"/>
    <property type="match status" value="1"/>
</dbReference>
<dbReference type="InterPro" id="IPR003609">
    <property type="entry name" value="Pan_app"/>
</dbReference>
<evidence type="ECO:0000256" key="8">
    <source>
        <dbReference type="ARBA" id="ARBA00022840"/>
    </source>
</evidence>
<comment type="catalytic activity">
    <reaction evidence="11 13">
        <text>L-threonyl-[protein] + ATP = O-phospho-L-threonyl-[protein] + ADP + H(+)</text>
        <dbReference type="Rhea" id="RHEA:46608"/>
        <dbReference type="Rhea" id="RHEA-COMP:11060"/>
        <dbReference type="Rhea" id="RHEA-COMP:11605"/>
        <dbReference type="ChEBI" id="CHEBI:15378"/>
        <dbReference type="ChEBI" id="CHEBI:30013"/>
        <dbReference type="ChEBI" id="CHEBI:30616"/>
        <dbReference type="ChEBI" id="CHEBI:61977"/>
        <dbReference type="ChEBI" id="CHEBI:456216"/>
        <dbReference type="EC" id="2.7.11.1"/>
    </reaction>
</comment>
<dbReference type="Gene3D" id="2.90.10.10">
    <property type="entry name" value="Bulb-type lectin domain"/>
    <property type="match status" value="1"/>
</dbReference>
<evidence type="ECO:0000256" key="13">
    <source>
        <dbReference type="PIRNR" id="PIRNR000641"/>
    </source>
</evidence>
<evidence type="ECO:0000256" key="1">
    <source>
        <dbReference type="ARBA" id="ARBA00004251"/>
    </source>
</evidence>
<evidence type="ECO:0000259" key="16">
    <source>
        <dbReference type="PROSITE" id="PS50927"/>
    </source>
</evidence>
<dbReference type="PROSITE" id="PS50948">
    <property type="entry name" value="PAN"/>
    <property type="match status" value="1"/>
</dbReference>
<keyword evidence="8 13" id="KW-0067">ATP-binding</keyword>
<dbReference type="PROSITE" id="PS50011">
    <property type="entry name" value="PROTEIN_KINASE_DOM"/>
    <property type="match status" value="1"/>
</dbReference>
<evidence type="ECO:0000313" key="19">
    <source>
        <dbReference type="Proteomes" id="UP001630127"/>
    </source>
</evidence>
<keyword evidence="5" id="KW-0732">Signal</keyword>
<dbReference type="FunFam" id="1.10.510.10:FF:000060">
    <property type="entry name" value="G-type lectin S-receptor-like serine/threonine-protein kinase"/>
    <property type="match status" value="1"/>
</dbReference>
<dbReference type="InterPro" id="IPR011009">
    <property type="entry name" value="Kinase-like_dom_sf"/>
</dbReference>
<evidence type="ECO:0000256" key="11">
    <source>
        <dbReference type="ARBA" id="ARBA00047899"/>
    </source>
</evidence>
<reference evidence="18 19" key="1">
    <citation type="submission" date="2024-11" db="EMBL/GenBank/DDBJ databases">
        <title>A near-complete genome assembly of Cinchona calisaya.</title>
        <authorList>
            <person name="Lian D.C."/>
            <person name="Zhao X.W."/>
            <person name="Wei L."/>
        </authorList>
    </citation>
    <scope>NUCLEOTIDE SEQUENCE [LARGE SCALE GENOMIC DNA]</scope>
    <source>
        <tissue evidence="18">Nenye</tissue>
    </source>
</reference>
<dbReference type="GO" id="GO:0005886">
    <property type="term" value="C:plasma membrane"/>
    <property type="evidence" value="ECO:0007669"/>
    <property type="project" value="UniProtKB-SubCell"/>
</dbReference>